<reference evidence="1 2" key="1">
    <citation type="journal article" date="2015" name="Int. J. Syst. Evol. Microbiol.">
        <title>Chryseobacterium sediminis sp. nov., isolated from a river sediment.</title>
        <authorList>
            <person name="Kampfer P."/>
            <person name="Busse H.J."/>
            <person name="McInroy J.A."/>
            <person name="Glaeser S.P."/>
        </authorList>
    </citation>
    <scope>NUCLEOTIDE SEQUENCE [LARGE SCALE GENOMIC DNA]</scope>
    <source>
        <strain evidence="1 2">IMT-174</strain>
    </source>
</reference>
<dbReference type="OrthoDB" id="8450256at2"/>
<protein>
    <recommendedName>
        <fullName evidence="3">NACHT domain-containing protein</fullName>
    </recommendedName>
</protein>
<dbReference type="RefSeq" id="WP_149832943.1">
    <property type="nucleotide sequence ID" value="NZ_VUNZ01000001.1"/>
</dbReference>
<proteinExistence type="predicted"/>
<gene>
    <name evidence="1" type="ORF">FW780_07365</name>
</gene>
<name>A0A5B2UCE8_9FLAO</name>
<dbReference type="Proteomes" id="UP000323082">
    <property type="component" value="Unassembled WGS sequence"/>
</dbReference>
<dbReference type="EMBL" id="VUNZ01000001">
    <property type="protein sequence ID" value="KAA2224007.1"/>
    <property type="molecule type" value="Genomic_DNA"/>
</dbReference>
<organism evidence="1 2">
    <name type="scientific">Chryseobacterium sediminis</name>
    <dbReference type="NCBI Taxonomy" id="1679494"/>
    <lineage>
        <taxon>Bacteria</taxon>
        <taxon>Pseudomonadati</taxon>
        <taxon>Bacteroidota</taxon>
        <taxon>Flavobacteriia</taxon>
        <taxon>Flavobacteriales</taxon>
        <taxon>Weeksellaceae</taxon>
        <taxon>Chryseobacterium group</taxon>
        <taxon>Chryseobacterium</taxon>
    </lineage>
</organism>
<comment type="caution">
    <text evidence="1">The sequence shown here is derived from an EMBL/GenBank/DDBJ whole genome shotgun (WGS) entry which is preliminary data.</text>
</comment>
<sequence>MAKKGGDFEVIALDFLEKIFQELDYEVVRKRIQKTGSQDGFDNLVEIVDRKFKTYTIYSECKDYSTVLNYSMAIEKIPHIVSTHKKIDLLLFISPHKNFSNTNEDSKLESFYEILGDECPVEFLTPESYIKEYFSLYPNLYKKVYKEDIEEISIENRTKLLQKFKKLIFSDKNLQKTIIEEEDRNLFIDDLKKDQFYISRSFRKYQERERFVFDNPDYEIKLEEQLNKSRFGVAVLGNPGSGKSHELKNFAIELWENRDTNNKIPRFRILKNFSSGTNFTDLLPENYKNISNLIIILDGIDEIHDITNFAVKLRAFIYDNQHVIESNQIKFVVSCRTNIYNNHIKSIDGFDICFINEVPENMAVNFLYNKYSLDVTQDERFSYWKFRDILQTPFYLELLGQHYYNTRGILLNKSKLLETYVKNRLDDDEKIKYLNDSSFSKAEILECSKKIALSMEAMQKSFISTSESFGLCEKKIDLSKNSFLQQNLDETWSFEYKNIQEYFVAKTLSQLDFEQIIDFIQIDSDTLKVHPTWYNVVSFLLNLELEKKDYERLVNWIIENDLELIFQVDSDRIDPDIRTKCLVKRFTEICIEKTLWLEGISEIARFSNTESSVDYLISQITNKSHHSRARITAIELLSYMSFSAEQINIIGNTILELVSEFQSSKERNILFLQNILKLFKNPTFTSTSVFYSIIFKKLQLENDKDVILELLKTMPEELIEKNLKYILNALDISIREEYEVVSYKHASTLKHYVFELLKQIENSNSLIIIYTYLIKNYDIVDSKDYDTSEFLDHLNQKYGNKKEIYSELVEIISQSVINDKISFYADNLLIEITIACDLNIPVFKKVLHNNSLENYYIIFFLSKILKEELFCEILEVYKEGNVKEEFLIKFRNSIRDNDFHLSSLFENYIESTLGYKFNEKLTVNEYEIRTEFYLVERQREFDILLNFEALRDEILSIFHFSKKKQFLITDWNDFYKKYSTDYNIYKNITRNSIQILKDFILSKKNGKAVKDSEIPKLILNYELEIMRAVENFLPKRNDTSVLLTNEQKLVIEIWCKNKLEKLKEIYGEKISKCIGKTSGNRDFLLFDLLYLFQRYFKFNIKEEFLLEMISLNVRQKLSLNFFPENFDMEKVNVRIIQNINHENDLTNIYIYLKHLVNSKKNLDKVIIDIKAKIIHSLSNNNYYYPQKLIELLYFKDIKFVNEIINIKKIGTKDGNFLEDILSMLIRYENSDYAETYIRKNYNYLIDNQIIMESSLIKLLINCNSEYGFKMLLIILENTIFPYQEIEKSFKNSNWQNFSNKNSISDLVKILELAMTKKEIIKLNSNFSPLRIAYEVILNICQKNDLETCEEIFTIIKNINTKEIKQLNGDLFYLSQLEKDLQDIIYNHKSKAFNLPETLKLIKDYNYIFY</sequence>
<evidence type="ECO:0000313" key="1">
    <source>
        <dbReference type="EMBL" id="KAA2224007.1"/>
    </source>
</evidence>
<evidence type="ECO:0008006" key="3">
    <source>
        <dbReference type="Google" id="ProtNLM"/>
    </source>
</evidence>
<accession>A0A5B2UCE8</accession>
<evidence type="ECO:0000313" key="2">
    <source>
        <dbReference type="Proteomes" id="UP000323082"/>
    </source>
</evidence>